<name>A0A5B9DD26_9ARCH</name>
<dbReference type="InterPro" id="IPR016181">
    <property type="entry name" value="Acyl_CoA_acyltransferase"/>
</dbReference>
<proteinExistence type="predicted"/>
<dbReference type="InterPro" id="IPR051531">
    <property type="entry name" value="N-acetyltransferase"/>
</dbReference>
<dbReference type="Pfam" id="PF13302">
    <property type="entry name" value="Acetyltransf_3"/>
    <property type="match status" value="1"/>
</dbReference>
<accession>A0A5B9DD26</accession>
<protein>
    <submittedName>
        <fullName evidence="2">GNAT family N-acetyltransferase</fullName>
        <ecNumber evidence="2">2.3.-.-</ecNumber>
    </submittedName>
</protein>
<dbReference type="GO" id="GO:0008999">
    <property type="term" value="F:protein-N-terminal-alanine acetyltransferase activity"/>
    <property type="evidence" value="ECO:0007669"/>
    <property type="project" value="TreeGrafter"/>
</dbReference>
<dbReference type="GeneID" id="41330741"/>
<dbReference type="PANTHER" id="PTHR43792:SF9">
    <property type="entry name" value="RIBOSOMAL-PROTEIN-ALANINE ACETYLTRANSFERASE"/>
    <property type="match status" value="1"/>
</dbReference>
<dbReference type="EMBL" id="CP042905">
    <property type="protein sequence ID" value="QEE16931.1"/>
    <property type="molecule type" value="Genomic_DNA"/>
</dbReference>
<dbReference type="GO" id="GO:0005737">
    <property type="term" value="C:cytoplasm"/>
    <property type="evidence" value="ECO:0007669"/>
    <property type="project" value="TreeGrafter"/>
</dbReference>
<dbReference type="EC" id="2.3.-.-" evidence="2"/>
<evidence type="ECO:0000259" key="1">
    <source>
        <dbReference type="Pfam" id="PF13302"/>
    </source>
</evidence>
<dbReference type="RefSeq" id="WP_147663854.1">
    <property type="nucleotide sequence ID" value="NZ_CP042905.2"/>
</dbReference>
<organism evidence="2 3">
    <name type="scientific">Promethearchaeum syntrophicum</name>
    <dbReference type="NCBI Taxonomy" id="2594042"/>
    <lineage>
        <taxon>Archaea</taxon>
        <taxon>Promethearchaeati</taxon>
        <taxon>Promethearchaeota</taxon>
        <taxon>Promethearchaeia</taxon>
        <taxon>Promethearchaeales</taxon>
        <taxon>Promethearchaeaceae</taxon>
        <taxon>Promethearchaeum</taxon>
    </lineage>
</organism>
<feature type="domain" description="N-acetyltransferase" evidence="1">
    <location>
        <begin position="16"/>
        <end position="151"/>
    </location>
</feature>
<dbReference type="Gene3D" id="3.40.630.30">
    <property type="match status" value="1"/>
</dbReference>
<dbReference type="InterPro" id="IPR000182">
    <property type="entry name" value="GNAT_dom"/>
</dbReference>
<dbReference type="PANTHER" id="PTHR43792">
    <property type="entry name" value="GNAT FAMILY, PUTATIVE (AFU_ORTHOLOGUE AFUA_3G00765)-RELATED-RELATED"/>
    <property type="match status" value="1"/>
</dbReference>
<evidence type="ECO:0000313" key="3">
    <source>
        <dbReference type="Proteomes" id="UP000321408"/>
    </source>
</evidence>
<dbReference type="KEGG" id="psyt:DSAG12_02762"/>
<dbReference type="Proteomes" id="UP000321408">
    <property type="component" value="Chromosome"/>
</dbReference>
<evidence type="ECO:0000313" key="2">
    <source>
        <dbReference type="EMBL" id="QEE16931.1"/>
    </source>
</evidence>
<keyword evidence="2" id="KW-0012">Acyltransferase</keyword>
<keyword evidence="3" id="KW-1185">Reference proteome</keyword>
<reference evidence="2 3" key="2">
    <citation type="journal article" date="2024" name="Int. J. Syst. Evol. Microbiol.">
        <title>Promethearchaeum syntrophicum gen. nov., sp. nov., an anaerobic, obligately syntrophic archaeon, the first isolate of the lineage 'Asgard' archaea, and proposal of the new archaeal phylum Promethearchaeota phyl. nov. and kingdom Promethearchaeati regn. nov.</title>
        <authorList>
            <person name="Imachi H."/>
            <person name="Nobu M.K."/>
            <person name="Kato S."/>
            <person name="Takaki Y."/>
            <person name="Miyazaki M."/>
            <person name="Miyata M."/>
            <person name="Ogawara M."/>
            <person name="Saito Y."/>
            <person name="Sakai S."/>
            <person name="Tahara Y.O."/>
            <person name="Takano Y."/>
            <person name="Tasumi E."/>
            <person name="Uematsu K."/>
            <person name="Yoshimura T."/>
            <person name="Itoh T."/>
            <person name="Ohkuma M."/>
            <person name="Takai K."/>
        </authorList>
    </citation>
    <scope>NUCLEOTIDE SEQUENCE [LARGE SCALE GENOMIC DNA]</scope>
    <source>
        <strain evidence="2 3">MK-D1</strain>
    </source>
</reference>
<dbReference type="AlphaFoldDB" id="A0A5B9DD26"/>
<dbReference type="SUPFAM" id="SSF55729">
    <property type="entry name" value="Acyl-CoA N-acyltransferases (Nat)"/>
    <property type="match status" value="1"/>
</dbReference>
<gene>
    <name evidence="2" type="ORF">DSAG12_02762</name>
</gene>
<reference evidence="2 3" key="1">
    <citation type="journal article" date="2020" name="Nature">
        <title>Isolation of an archaeon at the prokaryote-eukaryote interface.</title>
        <authorList>
            <person name="Imachi H."/>
            <person name="Nobu M.K."/>
            <person name="Nakahara N."/>
            <person name="Morono Y."/>
            <person name="Ogawara M."/>
            <person name="Takaki Y."/>
            <person name="Takano Y."/>
            <person name="Uematsu K."/>
            <person name="Ikuta T."/>
            <person name="Ito M."/>
            <person name="Matsui Y."/>
            <person name="Miyazaki M."/>
            <person name="Murata K."/>
            <person name="Saito Y."/>
            <person name="Sakai S."/>
            <person name="Song C."/>
            <person name="Tasumi E."/>
            <person name="Yamanaka Y."/>
            <person name="Yamaguchi T."/>
            <person name="Kamagata Y."/>
            <person name="Tamaki H."/>
            <person name="Takai K."/>
        </authorList>
    </citation>
    <scope>NUCLEOTIDE SEQUENCE [LARGE SCALE GENOMIC DNA]</scope>
    <source>
        <strain evidence="2 3">MK-D1</strain>
    </source>
</reference>
<keyword evidence="2" id="KW-0808">Transferase</keyword>
<sequence>MKNLNINPFPILRSERLVLRKLEVKDVPLFFEYQSNKQNFLHVDMPIFTDITQTYTYIKEKNETVEQNKWILWAITDINSDRIFGTISIWNFNLEEEKAEFGYGLFPGSTGNGFMTEALLCTIDYGFQELKLKTLEAYTNIMNDKSIKLLKCTNFKYDSKIQEGSGILAIYKIEKKKNSRKKN</sequence>